<sequence>MIVYKDNKGFESREDKPSENWTDADVFVVEDGSELAQKIMANYPYYNFVTDQDGELIDITPTERPPEPQEPPSTEERLQAVEETLTALLGL</sequence>
<comment type="caution">
    <text evidence="2">The sequence shown here is derived from an EMBL/GenBank/DDBJ whole genome shotgun (WGS) entry which is preliminary data.</text>
</comment>
<dbReference type="EMBL" id="QVTE01000016">
    <property type="protein sequence ID" value="RFU70342.1"/>
    <property type="molecule type" value="Genomic_DNA"/>
</dbReference>
<accession>A0A372LRD3</accession>
<proteinExistence type="predicted"/>
<feature type="compositionally biased region" description="Basic and acidic residues" evidence="1">
    <location>
        <begin position="1"/>
        <end position="18"/>
    </location>
</feature>
<evidence type="ECO:0000313" key="3">
    <source>
        <dbReference type="Proteomes" id="UP000264541"/>
    </source>
</evidence>
<gene>
    <name evidence="2" type="ORF">D0469_07005</name>
</gene>
<dbReference type="Proteomes" id="UP000264541">
    <property type="component" value="Unassembled WGS sequence"/>
</dbReference>
<evidence type="ECO:0000313" key="2">
    <source>
        <dbReference type="EMBL" id="RFU70342.1"/>
    </source>
</evidence>
<protein>
    <submittedName>
        <fullName evidence="2">Uncharacterized protein</fullName>
    </submittedName>
</protein>
<organism evidence="2 3">
    <name type="scientific">Peribacillus saganii</name>
    <dbReference type="NCBI Taxonomy" id="2303992"/>
    <lineage>
        <taxon>Bacteria</taxon>
        <taxon>Bacillati</taxon>
        <taxon>Bacillota</taxon>
        <taxon>Bacilli</taxon>
        <taxon>Bacillales</taxon>
        <taxon>Bacillaceae</taxon>
        <taxon>Peribacillus</taxon>
    </lineage>
</organism>
<dbReference type="AlphaFoldDB" id="A0A372LRD3"/>
<dbReference type="OrthoDB" id="2970274at2"/>
<feature type="region of interest" description="Disordered" evidence="1">
    <location>
        <begin position="59"/>
        <end position="78"/>
    </location>
</feature>
<feature type="region of interest" description="Disordered" evidence="1">
    <location>
        <begin position="1"/>
        <end position="20"/>
    </location>
</feature>
<evidence type="ECO:0000256" key="1">
    <source>
        <dbReference type="SAM" id="MobiDB-lite"/>
    </source>
</evidence>
<dbReference type="RefSeq" id="WP_117325925.1">
    <property type="nucleotide sequence ID" value="NZ_QVTE01000016.1"/>
</dbReference>
<keyword evidence="3" id="KW-1185">Reference proteome</keyword>
<name>A0A372LRD3_9BACI</name>
<reference evidence="2 3" key="1">
    <citation type="submission" date="2018-08" db="EMBL/GenBank/DDBJ databases">
        <title>Bacillus chawlae sp. nov., Bacillus glennii sp. nov., and Bacillus saganii sp. nov. Isolated from the Vehicle Assembly Building at Kennedy Space Center where the Viking Spacecraft were Assembled.</title>
        <authorList>
            <person name="Seuylemezian A."/>
            <person name="Vaishampayan P."/>
        </authorList>
    </citation>
    <scope>NUCLEOTIDE SEQUENCE [LARGE SCALE GENOMIC DNA]</scope>
    <source>
        <strain evidence="2 3">V47-23a</strain>
    </source>
</reference>